<keyword evidence="1" id="KW-0479">Metal-binding</keyword>
<dbReference type="Gene3D" id="4.10.1110.10">
    <property type="entry name" value="AN1-like Zinc finger"/>
    <property type="match status" value="2"/>
</dbReference>
<accession>V5G857</accession>
<organism evidence="6">
    <name type="scientific">Anoplophora glabripennis</name>
    <name type="common">Asian longhorn beetle</name>
    <name type="synonym">Anoplophora nobilis</name>
    <dbReference type="NCBI Taxonomy" id="217634"/>
    <lineage>
        <taxon>Eukaryota</taxon>
        <taxon>Metazoa</taxon>
        <taxon>Ecdysozoa</taxon>
        <taxon>Arthropoda</taxon>
        <taxon>Hexapoda</taxon>
        <taxon>Insecta</taxon>
        <taxon>Pterygota</taxon>
        <taxon>Neoptera</taxon>
        <taxon>Endopterygota</taxon>
        <taxon>Coleoptera</taxon>
        <taxon>Polyphaga</taxon>
        <taxon>Cucujiformia</taxon>
        <taxon>Chrysomeloidea</taxon>
        <taxon>Cerambycidae</taxon>
        <taxon>Lamiinae</taxon>
        <taxon>Lamiini</taxon>
        <taxon>Anoplophora</taxon>
    </lineage>
</organism>
<dbReference type="InterPro" id="IPR057358">
    <property type="entry name" value="UBL_ZFAND1-like"/>
</dbReference>
<evidence type="ECO:0000256" key="3">
    <source>
        <dbReference type="ARBA" id="ARBA00022833"/>
    </source>
</evidence>
<dbReference type="PANTHER" id="PTHR14677:SF20">
    <property type="entry name" value="ZINC FINGER AN1-TYPE CONTAINING 2A-RELATED"/>
    <property type="match status" value="1"/>
</dbReference>
<evidence type="ECO:0000256" key="2">
    <source>
        <dbReference type="ARBA" id="ARBA00022771"/>
    </source>
</evidence>
<dbReference type="Pfam" id="PF01428">
    <property type="entry name" value="zf-AN1"/>
    <property type="match status" value="2"/>
</dbReference>
<evidence type="ECO:0000256" key="4">
    <source>
        <dbReference type="PROSITE-ProRule" id="PRU00449"/>
    </source>
</evidence>
<dbReference type="InterPro" id="IPR035896">
    <property type="entry name" value="AN1-like_Znf"/>
</dbReference>
<evidence type="ECO:0000259" key="5">
    <source>
        <dbReference type="PROSITE" id="PS51039"/>
    </source>
</evidence>
<dbReference type="InterPro" id="IPR000058">
    <property type="entry name" value="Znf_AN1"/>
</dbReference>
<dbReference type="Pfam" id="PF25327">
    <property type="entry name" value="UBL_ZFAND1"/>
    <property type="match status" value="1"/>
</dbReference>
<dbReference type="PROSITE" id="PS51039">
    <property type="entry name" value="ZF_AN1"/>
    <property type="match status" value="1"/>
</dbReference>
<name>V5G857_ANOGL</name>
<keyword evidence="2 4" id="KW-0863">Zinc-finger</keyword>
<protein>
    <submittedName>
        <fullName evidence="6">AN1-type zinc finger protein</fullName>
    </submittedName>
</protein>
<gene>
    <name evidence="6" type="primary">ZFAN1</name>
</gene>
<evidence type="ECO:0000313" key="6">
    <source>
        <dbReference type="EMBL" id="JAB66305.1"/>
    </source>
</evidence>
<sequence>MELPSLDKQCSEKDCNQLDFLPLECKCGKIFCSHHFHAHVESCEKSRILSEDELKKIENVSVCSYGGCKERIIVPILCERCKKSYCVKHRHLQECKEKDPETIAAEKEKYAAPMRQFNEAKASIDKELDNKITEAKNKGKNKNMANKVQLMRLKNKAIGLKSIPTTDRIYFNVIHPEPENEKTTAVFVSKQWTLGRAIDAIAQELKLQNNNNITNEKKLRLFKKDGNDIVSSSMSTGLTALLENNVIIDGEDLIITYVDNDCVKFM</sequence>
<dbReference type="SMART" id="SM00154">
    <property type="entry name" value="ZnF_AN1"/>
    <property type="match status" value="2"/>
</dbReference>
<keyword evidence="3" id="KW-0862">Zinc</keyword>
<dbReference type="GO" id="GO:0005737">
    <property type="term" value="C:cytoplasm"/>
    <property type="evidence" value="ECO:0007669"/>
    <property type="project" value="TreeGrafter"/>
</dbReference>
<dbReference type="PANTHER" id="PTHR14677">
    <property type="entry name" value="ARSENITE INDUCUBLE RNA ASSOCIATED PROTEIN AIP-1-RELATED"/>
    <property type="match status" value="1"/>
</dbReference>
<reference evidence="6" key="1">
    <citation type="submission" date="2013-07" db="EMBL/GenBank/DDBJ databases">
        <title>Midgut Transcriptome Profiling of Anoplphora glabripennis, a Lignocellulose Degrading, Wood-Boring Cerambycid.</title>
        <authorList>
            <person name="Scully E.D."/>
            <person name="Hoover K."/>
            <person name="Carlson J.E."/>
            <person name="Tien M."/>
            <person name="Geib S.M."/>
        </authorList>
    </citation>
    <scope>NUCLEOTIDE SEQUENCE</scope>
</reference>
<dbReference type="AlphaFoldDB" id="V5G857"/>
<dbReference type="GO" id="GO:0008270">
    <property type="term" value="F:zinc ion binding"/>
    <property type="evidence" value="ECO:0007669"/>
    <property type="project" value="UniProtKB-KW"/>
</dbReference>
<feature type="domain" description="AN1-type" evidence="5">
    <location>
        <begin position="4"/>
        <end position="51"/>
    </location>
</feature>
<evidence type="ECO:0000256" key="1">
    <source>
        <dbReference type="ARBA" id="ARBA00022723"/>
    </source>
</evidence>
<dbReference type="EMBL" id="GALX01002161">
    <property type="protein sequence ID" value="JAB66305.1"/>
    <property type="molecule type" value="Transcribed_RNA"/>
</dbReference>
<proteinExistence type="predicted"/>
<dbReference type="SUPFAM" id="SSF118310">
    <property type="entry name" value="AN1-like Zinc finger"/>
    <property type="match status" value="2"/>
</dbReference>